<organism evidence="1 2">
    <name type="scientific">Formosa sediminum</name>
    <dbReference type="NCBI Taxonomy" id="2594004"/>
    <lineage>
        <taxon>Bacteria</taxon>
        <taxon>Pseudomonadati</taxon>
        <taxon>Bacteroidota</taxon>
        <taxon>Flavobacteriia</taxon>
        <taxon>Flavobacteriales</taxon>
        <taxon>Flavobacteriaceae</taxon>
        <taxon>Formosa</taxon>
    </lineage>
</organism>
<dbReference type="KEGG" id="fop:FNB79_04515"/>
<evidence type="ECO:0000313" key="1">
    <source>
        <dbReference type="EMBL" id="QDO93268.1"/>
    </source>
</evidence>
<dbReference type="AlphaFoldDB" id="A0A516GP17"/>
<accession>A0A516GP17</accession>
<gene>
    <name evidence="1" type="ORF">FNB79_04515</name>
</gene>
<proteinExistence type="predicted"/>
<dbReference type="Proteomes" id="UP000319209">
    <property type="component" value="Chromosome"/>
</dbReference>
<evidence type="ECO:0000313" key="2">
    <source>
        <dbReference type="Proteomes" id="UP000319209"/>
    </source>
</evidence>
<keyword evidence="2" id="KW-1185">Reference proteome</keyword>
<dbReference type="RefSeq" id="WP_143380172.1">
    <property type="nucleotide sequence ID" value="NZ_CP041637.1"/>
</dbReference>
<name>A0A516GP17_9FLAO</name>
<sequence length="66" mass="7526">MLGLRQNYQYQGLPGLILLLENPHVIFTATKVSINSKEDVFEIEKPEGILISQDAYRKKFGGIFKD</sequence>
<protein>
    <submittedName>
        <fullName evidence="1">Uncharacterized protein</fullName>
    </submittedName>
</protein>
<reference evidence="1 2" key="1">
    <citation type="submission" date="2019-07" db="EMBL/GenBank/DDBJ databases">
        <title>Genome sequencing for Formosa sp. PS13.</title>
        <authorList>
            <person name="Park S.-J."/>
        </authorList>
    </citation>
    <scope>NUCLEOTIDE SEQUENCE [LARGE SCALE GENOMIC DNA]</scope>
    <source>
        <strain evidence="1 2">PS13</strain>
    </source>
</reference>
<dbReference type="OrthoDB" id="1429333at2"/>
<dbReference type="EMBL" id="CP041637">
    <property type="protein sequence ID" value="QDO93268.1"/>
    <property type="molecule type" value="Genomic_DNA"/>
</dbReference>